<evidence type="ECO:0000313" key="4">
    <source>
        <dbReference type="Proteomes" id="UP000594800"/>
    </source>
</evidence>
<dbReference type="Proteomes" id="UP000594800">
    <property type="component" value="Chromosome"/>
</dbReference>
<organism evidence="3 4">
    <name type="scientific">Pontivivens ytuae</name>
    <dbReference type="NCBI Taxonomy" id="2789856"/>
    <lineage>
        <taxon>Bacteria</taxon>
        <taxon>Pseudomonadati</taxon>
        <taxon>Pseudomonadota</taxon>
        <taxon>Alphaproteobacteria</taxon>
        <taxon>Rhodobacterales</taxon>
        <taxon>Paracoccaceae</taxon>
        <taxon>Pontivivens</taxon>
    </lineage>
</organism>
<reference evidence="3 4" key="1">
    <citation type="submission" date="2020-11" db="EMBL/GenBank/DDBJ databases">
        <title>Description of Pontivivens ytuae sp. nov. isolated from deep sea sediment of Mariana Trench.</title>
        <authorList>
            <person name="Wang Z."/>
            <person name="Sun Q.-L."/>
            <person name="Xu X.-D."/>
            <person name="Tang Y.-Z."/>
            <person name="Zhang J."/>
        </authorList>
    </citation>
    <scope>NUCLEOTIDE SEQUENCE [LARGE SCALE GENOMIC DNA]</scope>
    <source>
        <strain evidence="3 4">MT2928</strain>
    </source>
</reference>
<dbReference type="SUPFAM" id="SSF143456">
    <property type="entry name" value="VC0467-like"/>
    <property type="match status" value="1"/>
</dbReference>
<dbReference type="PANTHER" id="PTHR30327:SF1">
    <property type="entry name" value="UPF0301 PROTEIN YQGE"/>
    <property type="match status" value="1"/>
</dbReference>
<gene>
    <name evidence="3" type="ORF">I0K15_10760</name>
</gene>
<evidence type="ECO:0000256" key="2">
    <source>
        <dbReference type="HAMAP-Rule" id="MF_00758"/>
    </source>
</evidence>
<dbReference type="GO" id="GO:0005829">
    <property type="term" value="C:cytosol"/>
    <property type="evidence" value="ECO:0007669"/>
    <property type="project" value="TreeGrafter"/>
</dbReference>
<keyword evidence="4" id="KW-1185">Reference proteome</keyword>
<dbReference type="AlphaFoldDB" id="A0A7S9QAP2"/>
<evidence type="ECO:0000256" key="1">
    <source>
        <dbReference type="ARBA" id="ARBA00009600"/>
    </source>
</evidence>
<dbReference type="PANTHER" id="PTHR30327">
    <property type="entry name" value="UNCHARACTERIZED PROTEIN YQGE"/>
    <property type="match status" value="1"/>
</dbReference>
<proteinExistence type="inferred from homology"/>
<sequence length="192" mass="20778">MFETDPSSPFLDGALLIASPAIGDPRFEGSVIFLCTHSDQGAMGLVLNRTAQGIEFPDLAEQLKLPRIVRNPEVPVLIGGPVEPSRGFVLHSSDYALDRATLRVNDDFAMTGNVDVLRDLARGRGPRRAMLALGHSSWGPGQLEQELKDCAWLTTEASREIVFATQPELMWSACLSRLGIEPGMLHAAAGRA</sequence>
<protein>
    <recommendedName>
        <fullName evidence="2">UPF0301 protein I0K15_10760</fullName>
    </recommendedName>
</protein>
<dbReference type="HAMAP" id="MF_00758">
    <property type="entry name" value="UPF0301"/>
    <property type="match status" value="1"/>
</dbReference>
<dbReference type="InterPro" id="IPR003774">
    <property type="entry name" value="AlgH-like"/>
</dbReference>
<dbReference type="Pfam" id="PF02622">
    <property type="entry name" value="DUF179"/>
    <property type="match status" value="1"/>
</dbReference>
<name>A0A7S9QAP2_9RHOB</name>
<comment type="similarity">
    <text evidence="1 2">Belongs to the UPF0301 (AlgH) family.</text>
</comment>
<evidence type="ECO:0000313" key="3">
    <source>
        <dbReference type="EMBL" id="QPH52308.1"/>
    </source>
</evidence>
<dbReference type="KEGG" id="poz:I0K15_10760"/>
<accession>A0A7S9QAP2</accession>
<dbReference type="EMBL" id="CP064942">
    <property type="protein sequence ID" value="QPH52308.1"/>
    <property type="molecule type" value="Genomic_DNA"/>
</dbReference>
<dbReference type="RefSeq" id="WP_196101522.1">
    <property type="nucleotide sequence ID" value="NZ_CP064942.1"/>
</dbReference>
<dbReference type="Gene3D" id="3.40.1740.10">
    <property type="entry name" value="VC0467-like"/>
    <property type="match status" value="1"/>
</dbReference>